<dbReference type="Gene3D" id="3.40.1410.10">
    <property type="entry name" value="Chorismate lyase-like"/>
    <property type="match status" value="1"/>
</dbReference>
<keyword evidence="6" id="KW-1185">Reference proteome</keyword>
<dbReference type="GO" id="GO:0003700">
    <property type="term" value="F:DNA-binding transcription factor activity"/>
    <property type="evidence" value="ECO:0007669"/>
    <property type="project" value="InterPro"/>
</dbReference>
<dbReference type="SMART" id="SM00345">
    <property type="entry name" value="HTH_GNTR"/>
    <property type="match status" value="1"/>
</dbReference>
<protein>
    <submittedName>
        <fullName evidence="5">GntR family transcriptional regulator</fullName>
    </submittedName>
</protein>
<dbReference type="EMBL" id="FNDT01000023">
    <property type="protein sequence ID" value="SDI77861.1"/>
    <property type="molecule type" value="Genomic_DNA"/>
</dbReference>
<dbReference type="STRING" id="335973.SAMN04488693_1233"/>
<reference evidence="5 6" key="1">
    <citation type="submission" date="2016-10" db="EMBL/GenBank/DDBJ databases">
        <authorList>
            <person name="de Groot N.N."/>
        </authorList>
    </citation>
    <scope>NUCLEOTIDE SEQUENCE [LARGE SCALE GENOMIC DNA]</scope>
    <source>
        <strain evidence="5 6">NP_1H</strain>
    </source>
</reference>
<keyword evidence="2" id="KW-0238">DNA-binding</keyword>
<dbReference type="PROSITE" id="PS50949">
    <property type="entry name" value="HTH_GNTR"/>
    <property type="match status" value="1"/>
</dbReference>
<evidence type="ECO:0000313" key="6">
    <source>
        <dbReference type="Proteomes" id="UP000199258"/>
    </source>
</evidence>
<sequence length="267" mass="28697">MDTHQPSSSPTKLSASVGIGAPLWKKVSADLMEEIHNGVFASGFPGEVELAKRYGVSRGTIRAALRPLREAGHITAQPGRKPVVVAGSSTAYGPIYSVLASIRESGMNHSSIVLAQHLTRDRFIAEHISLDADTEFFHLSRVRLADGKPLGLDQVWLPGRVAAKLLEADFSQAALYEELDRRCGIVLDGGTEQLTAVSASADQAALLNCAEGEPLLLIERSGCYRAQTVEFRRSYILGERMAIATSFGCKADPNRAAGRRILSGLAQ</sequence>
<dbReference type="InterPro" id="IPR000524">
    <property type="entry name" value="Tscrpt_reg_HTH_GntR"/>
</dbReference>
<dbReference type="PANTHER" id="PTHR44846:SF1">
    <property type="entry name" value="MANNOSYL-D-GLYCERATE TRANSPORT_METABOLISM SYSTEM REPRESSOR MNGR-RELATED"/>
    <property type="match status" value="1"/>
</dbReference>
<dbReference type="GO" id="GO:0003677">
    <property type="term" value="F:DNA binding"/>
    <property type="evidence" value="ECO:0007669"/>
    <property type="project" value="UniProtKB-KW"/>
</dbReference>
<dbReference type="CDD" id="cd07377">
    <property type="entry name" value="WHTH_GntR"/>
    <property type="match status" value="1"/>
</dbReference>
<evidence type="ECO:0000256" key="1">
    <source>
        <dbReference type="ARBA" id="ARBA00023015"/>
    </source>
</evidence>
<dbReference type="InterPro" id="IPR036390">
    <property type="entry name" value="WH_DNA-bd_sf"/>
</dbReference>
<proteinExistence type="predicted"/>
<dbReference type="PANTHER" id="PTHR44846">
    <property type="entry name" value="MANNOSYL-D-GLYCERATE TRANSPORT/METABOLISM SYSTEM REPRESSOR MNGR-RELATED"/>
    <property type="match status" value="1"/>
</dbReference>
<organism evidence="5 6">
    <name type="scientific">Arthrobacter subterraneus</name>
    <dbReference type="NCBI Taxonomy" id="335973"/>
    <lineage>
        <taxon>Bacteria</taxon>
        <taxon>Bacillati</taxon>
        <taxon>Actinomycetota</taxon>
        <taxon>Actinomycetes</taxon>
        <taxon>Micrococcales</taxon>
        <taxon>Micrococcaceae</taxon>
        <taxon>Arthrobacter</taxon>
    </lineage>
</organism>
<evidence type="ECO:0000256" key="2">
    <source>
        <dbReference type="ARBA" id="ARBA00023125"/>
    </source>
</evidence>
<dbReference type="PRINTS" id="PR00035">
    <property type="entry name" value="HTHGNTR"/>
</dbReference>
<dbReference type="SMART" id="SM00866">
    <property type="entry name" value="UTRA"/>
    <property type="match status" value="1"/>
</dbReference>
<dbReference type="Gene3D" id="1.10.10.10">
    <property type="entry name" value="Winged helix-like DNA-binding domain superfamily/Winged helix DNA-binding domain"/>
    <property type="match status" value="1"/>
</dbReference>
<dbReference type="RefSeq" id="WP_245702904.1">
    <property type="nucleotide sequence ID" value="NZ_FNDT01000023.1"/>
</dbReference>
<evidence type="ECO:0000259" key="4">
    <source>
        <dbReference type="PROSITE" id="PS50949"/>
    </source>
</evidence>
<feature type="domain" description="HTH gntR-type" evidence="4">
    <location>
        <begin position="21"/>
        <end position="88"/>
    </location>
</feature>
<keyword evidence="3" id="KW-0804">Transcription</keyword>
<dbReference type="Pfam" id="PF07702">
    <property type="entry name" value="UTRA"/>
    <property type="match status" value="1"/>
</dbReference>
<evidence type="ECO:0000256" key="3">
    <source>
        <dbReference type="ARBA" id="ARBA00023163"/>
    </source>
</evidence>
<evidence type="ECO:0000313" key="5">
    <source>
        <dbReference type="EMBL" id="SDI77861.1"/>
    </source>
</evidence>
<dbReference type="InterPro" id="IPR036388">
    <property type="entry name" value="WH-like_DNA-bd_sf"/>
</dbReference>
<gene>
    <name evidence="5" type="ORF">SAMN04488693_1233</name>
</gene>
<dbReference type="Proteomes" id="UP000199258">
    <property type="component" value="Unassembled WGS sequence"/>
</dbReference>
<dbReference type="AlphaFoldDB" id="A0A1G8NC55"/>
<name>A0A1G8NC55_9MICC</name>
<dbReference type="InterPro" id="IPR028978">
    <property type="entry name" value="Chorismate_lyase_/UTRA_dom_sf"/>
</dbReference>
<dbReference type="GO" id="GO:0045892">
    <property type="term" value="P:negative regulation of DNA-templated transcription"/>
    <property type="evidence" value="ECO:0007669"/>
    <property type="project" value="TreeGrafter"/>
</dbReference>
<dbReference type="InterPro" id="IPR050679">
    <property type="entry name" value="Bact_HTH_transcr_reg"/>
</dbReference>
<dbReference type="InterPro" id="IPR011663">
    <property type="entry name" value="UTRA"/>
</dbReference>
<dbReference type="SUPFAM" id="SSF64288">
    <property type="entry name" value="Chorismate lyase-like"/>
    <property type="match status" value="1"/>
</dbReference>
<accession>A0A1G8NC55</accession>
<dbReference type="Pfam" id="PF00392">
    <property type="entry name" value="GntR"/>
    <property type="match status" value="1"/>
</dbReference>
<keyword evidence="1" id="KW-0805">Transcription regulation</keyword>
<dbReference type="SUPFAM" id="SSF46785">
    <property type="entry name" value="Winged helix' DNA-binding domain"/>
    <property type="match status" value="1"/>
</dbReference>